<evidence type="ECO:0000313" key="1">
    <source>
        <dbReference type="EMBL" id="SFI07721.1"/>
    </source>
</evidence>
<dbReference type="Proteomes" id="UP000198670">
    <property type="component" value="Unassembled WGS sequence"/>
</dbReference>
<dbReference type="AlphaFoldDB" id="A0A1I3FA27"/>
<gene>
    <name evidence="1" type="ORF">SAMN05444682_102219</name>
</gene>
<evidence type="ECO:0000313" key="2">
    <source>
        <dbReference type="Proteomes" id="UP000198670"/>
    </source>
</evidence>
<proteinExistence type="predicted"/>
<organism evidence="1 2">
    <name type="scientific">Parapedobacter indicus</name>
    <dbReference type="NCBI Taxonomy" id="1477437"/>
    <lineage>
        <taxon>Bacteria</taxon>
        <taxon>Pseudomonadati</taxon>
        <taxon>Bacteroidota</taxon>
        <taxon>Sphingobacteriia</taxon>
        <taxon>Sphingobacteriales</taxon>
        <taxon>Sphingobacteriaceae</taxon>
        <taxon>Parapedobacter</taxon>
    </lineage>
</organism>
<reference evidence="1 2" key="1">
    <citation type="submission" date="2016-10" db="EMBL/GenBank/DDBJ databases">
        <authorList>
            <person name="de Groot N.N."/>
        </authorList>
    </citation>
    <scope>NUCLEOTIDE SEQUENCE [LARGE SCALE GENOMIC DNA]</scope>
    <source>
        <strain evidence="1 2">RK1</strain>
    </source>
</reference>
<protein>
    <submittedName>
        <fullName evidence="1">Uncharacterized protein</fullName>
    </submittedName>
</protein>
<dbReference type="RefSeq" id="WP_090624887.1">
    <property type="nucleotide sequence ID" value="NZ_FOQO01000002.1"/>
</dbReference>
<dbReference type="EMBL" id="FOQO01000002">
    <property type="protein sequence ID" value="SFI07721.1"/>
    <property type="molecule type" value="Genomic_DNA"/>
</dbReference>
<dbReference type="OrthoDB" id="771258at2"/>
<keyword evidence="2" id="KW-1185">Reference proteome</keyword>
<sequence length="80" mass="8989">MRITIEIDNKNDLEKLSALFKTFKINTVNVIPSIGLDAAAKISKGNKKINPNALFGIWAGRPRTLENIREVAWQRNPSVK</sequence>
<dbReference type="STRING" id="1477437.SAMN05444682_102219"/>
<accession>A0A1I3FA27</accession>
<name>A0A1I3FA27_9SPHI</name>